<evidence type="ECO:0000313" key="6">
    <source>
        <dbReference type="EMBL" id="CAG9857439.1"/>
    </source>
</evidence>
<dbReference type="FunFam" id="2.60.40.150:FF:000006">
    <property type="entry name" value="Synaptotagmin-like 5, isoform CRA_a"/>
    <property type="match status" value="1"/>
</dbReference>
<dbReference type="PANTHER" id="PTHR45716:SF2">
    <property type="entry name" value="BITESIZE, ISOFORM I"/>
    <property type="match status" value="1"/>
</dbReference>
<evidence type="ECO:0000259" key="5">
    <source>
        <dbReference type="PROSITE" id="PS50004"/>
    </source>
</evidence>
<keyword evidence="7" id="KW-1185">Reference proteome</keyword>
<feature type="region of interest" description="Disordered" evidence="4">
    <location>
        <begin position="1826"/>
        <end position="1862"/>
    </location>
</feature>
<feature type="compositionally biased region" description="Acidic residues" evidence="4">
    <location>
        <begin position="514"/>
        <end position="525"/>
    </location>
</feature>
<dbReference type="PANTHER" id="PTHR45716">
    <property type="entry name" value="BITESIZE, ISOFORM I"/>
    <property type="match status" value="1"/>
</dbReference>
<proteinExistence type="predicted"/>
<evidence type="ECO:0000313" key="7">
    <source>
        <dbReference type="Proteomes" id="UP001153712"/>
    </source>
</evidence>
<feature type="compositionally biased region" description="Polar residues" evidence="4">
    <location>
        <begin position="1521"/>
        <end position="1540"/>
    </location>
</feature>
<feature type="compositionally biased region" description="Basic and acidic residues" evidence="4">
    <location>
        <begin position="1092"/>
        <end position="1109"/>
    </location>
</feature>
<feature type="region of interest" description="Disordered" evidence="4">
    <location>
        <begin position="1960"/>
        <end position="2036"/>
    </location>
</feature>
<feature type="domain" description="C2" evidence="5">
    <location>
        <begin position="2489"/>
        <end position="2613"/>
    </location>
</feature>
<dbReference type="GO" id="GO:0005886">
    <property type="term" value="C:plasma membrane"/>
    <property type="evidence" value="ECO:0007669"/>
    <property type="project" value="TreeGrafter"/>
</dbReference>
<feature type="region of interest" description="Disordered" evidence="4">
    <location>
        <begin position="113"/>
        <end position="147"/>
    </location>
</feature>
<protein>
    <recommendedName>
        <fullName evidence="5">C2 domain-containing protein</fullName>
    </recommendedName>
</protein>
<feature type="region of interest" description="Disordered" evidence="4">
    <location>
        <begin position="1408"/>
        <end position="1545"/>
    </location>
</feature>
<dbReference type="Gene3D" id="2.60.40.150">
    <property type="entry name" value="C2 domain"/>
    <property type="match status" value="2"/>
</dbReference>
<feature type="region of interest" description="Disordered" evidence="4">
    <location>
        <begin position="169"/>
        <end position="188"/>
    </location>
</feature>
<evidence type="ECO:0000256" key="4">
    <source>
        <dbReference type="SAM" id="MobiDB-lite"/>
    </source>
</evidence>
<feature type="compositionally biased region" description="Polar residues" evidence="4">
    <location>
        <begin position="1266"/>
        <end position="1279"/>
    </location>
</feature>
<feature type="domain" description="C2" evidence="5">
    <location>
        <begin position="2343"/>
        <end position="2465"/>
    </location>
</feature>
<organism evidence="6 7">
    <name type="scientific">Phyllotreta striolata</name>
    <name type="common">Striped flea beetle</name>
    <name type="synonym">Crioceris striolata</name>
    <dbReference type="NCBI Taxonomy" id="444603"/>
    <lineage>
        <taxon>Eukaryota</taxon>
        <taxon>Metazoa</taxon>
        <taxon>Ecdysozoa</taxon>
        <taxon>Arthropoda</taxon>
        <taxon>Hexapoda</taxon>
        <taxon>Insecta</taxon>
        <taxon>Pterygota</taxon>
        <taxon>Neoptera</taxon>
        <taxon>Endopterygota</taxon>
        <taxon>Coleoptera</taxon>
        <taxon>Polyphaga</taxon>
        <taxon>Cucujiformia</taxon>
        <taxon>Chrysomeloidea</taxon>
        <taxon>Chrysomelidae</taxon>
        <taxon>Galerucinae</taxon>
        <taxon>Alticini</taxon>
        <taxon>Phyllotreta</taxon>
    </lineage>
</organism>
<dbReference type="PROSITE" id="PS50004">
    <property type="entry name" value="C2"/>
    <property type="match status" value="2"/>
</dbReference>
<feature type="compositionally biased region" description="Basic and acidic residues" evidence="4">
    <location>
        <begin position="385"/>
        <end position="403"/>
    </location>
</feature>
<feature type="compositionally biased region" description="Polar residues" evidence="4">
    <location>
        <begin position="1037"/>
        <end position="1057"/>
    </location>
</feature>
<dbReference type="InterPro" id="IPR000008">
    <property type="entry name" value="C2_dom"/>
</dbReference>
<feature type="region of interest" description="Disordered" evidence="4">
    <location>
        <begin position="207"/>
        <end position="320"/>
    </location>
</feature>
<dbReference type="InterPro" id="IPR035892">
    <property type="entry name" value="C2_domain_sf"/>
</dbReference>
<name>A0A9N9TM63_PHYSR</name>
<feature type="region of interest" description="Disordered" evidence="4">
    <location>
        <begin position="1033"/>
        <end position="1181"/>
    </location>
</feature>
<reference evidence="6" key="1">
    <citation type="submission" date="2022-01" db="EMBL/GenBank/DDBJ databases">
        <authorList>
            <person name="King R."/>
        </authorList>
    </citation>
    <scope>NUCLEOTIDE SEQUENCE</scope>
</reference>
<dbReference type="GO" id="GO:0070382">
    <property type="term" value="C:exocytic vesicle"/>
    <property type="evidence" value="ECO:0007669"/>
    <property type="project" value="TreeGrafter"/>
</dbReference>
<dbReference type="PRINTS" id="PR00360">
    <property type="entry name" value="C2DOMAIN"/>
</dbReference>
<feature type="compositionally biased region" description="Basic and acidic residues" evidence="4">
    <location>
        <begin position="175"/>
        <end position="184"/>
    </location>
</feature>
<dbReference type="Pfam" id="PF00168">
    <property type="entry name" value="C2"/>
    <property type="match status" value="2"/>
</dbReference>
<feature type="compositionally biased region" description="Acidic residues" evidence="4">
    <location>
        <begin position="1253"/>
        <end position="1265"/>
    </location>
</feature>
<dbReference type="Proteomes" id="UP001153712">
    <property type="component" value="Chromosome 14"/>
</dbReference>
<evidence type="ECO:0000256" key="2">
    <source>
        <dbReference type="ARBA" id="ARBA00022737"/>
    </source>
</evidence>
<dbReference type="InterPro" id="IPR043567">
    <property type="entry name" value="SYTL1-5_C2B"/>
</dbReference>
<dbReference type="SMART" id="SM00239">
    <property type="entry name" value="C2"/>
    <property type="match status" value="2"/>
</dbReference>
<keyword evidence="2" id="KW-0677">Repeat</keyword>
<feature type="region of interest" description="Disordered" evidence="4">
    <location>
        <begin position="1250"/>
        <end position="1279"/>
    </location>
</feature>
<dbReference type="CDD" id="cd04020">
    <property type="entry name" value="C2B_SLP_1-2-3-4"/>
    <property type="match status" value="1"/>
</dbReference>
<feature type="region of interest" description="Disordered" evidence="4">
    <location>
        <begin position="484"/>
        <end position="546"/>
    </location>
</feature>
<feature type="region of interest" description="Disordered" evidence="4">
    <location>
        <begin position="958"/>
        <end position="1020"/>
    </location>
</feature>
<feature type="compositionally biased region" description="Basic and acidic residues" evidence="4">
    <location>
        <begin position="1473"/>
        <end position="1486"/>
    </location>
</feature>
<dbReference type="PRINTS" id="PR00399">
    <property type="entry name" value="SYNAPTOTAGMN"/>
</dbReference>
<evidence type="ECO:0000256" key="1">
    <source>
        <dbReference type="ARBA" id="ARBA00004370"/>
    </source>
</evidence>
<dbReference type="InterPro" id="IPR001565">
    <property type="entry name" value="Synaptotagmin"/>
</dbReference>
<evidence type="ECO:0000256" key="3">
    <source>
        <dbReference type="ARBA" id="ARBA00023136"/>
    </source>
</evidence>
<dbReference type="SUPFAM" id="SSF49562">
    <property type="entry name" value="C2 domain (Calcium/lipid-binding domain, CaLB)"/>
    <property type="match status" value="2"/>
</dbReference>
<feature type="compositionally biased region" description="Low complexity" evidence="4">
    <location>
        <begin position="2271"/>
        <end position="2287"/>
    </location>
</feature>
<feature type="compositionally biased region" description="Polar residues" evidence="4">
    <location>
        <begin position="239"/>
        <end position="249"/>
    </location>
</feature>
<feature type="region of interest" description="Disordered" evidence="4">
    <location>
        <begin position="356"/>
        <end position="404"/>
    </location>
</feature>
<feature type="compositionally biased region" description="Basic residues" evidence="4">
    <location>
        <begin position="1429"/>
        <end position="1440"/>
    </location>
</feature>
<gene>
    <name evidence="6" type="ORF">PHYEVI_LOCUS3844</name>
</gene>
<feature type="compositionally biased region" description="Basic and acidic residues" evidence="4">
    <location>
        <begin position="1844"/>
        <end position="1853"/>
    </location>
</feature>
<dbReference type="GO" id="GO:0042043">
    <property type="term" value="F:neurexin family protein binding"/>
    <property type="evidence" value="ECO:0007669"/>
    <property type="project" value="TreeGrafter"/>
</dbReference>
<keyword evidence="3" id="KW-0472">Membrane</keyword>
<dbReference type="GO" id="GO:0006887">
    <property type="term" value="P:exocytosis"/>
    <property type="evidence" value="ECO:0007669"/>
    <property type="project" value="TreeGrafter"/>
</dbReference>
<feature type="region of interest" description="Disordered" evidence="4">
    <location>
        <begin position="2262"/>
        <end position="2306"/>
    </location>
</feature>
<feature type="compositionally biased region" description="Polar residues" evidence="4">
    <location>
        <begin position="1441"/>
        <end position="1459"/>
    </location>
</feature>
<feature type="region of interest" description="Disordered" evidence="4">
    <location>
        <begin position="2201"/>
        <end position="2230"/>
    </location>
</feature>
<dbReference type="EMBL" id="OU900107">
    <property type="protein sequence ID" value="CAG9857439.1"/>
    <property type="molecule type" value="Genomic_DNA"/>
</dbReference>
<accession>A0A9N9TM63</accession>
<feature type="compositionally biased region" description="Basic and acidic residues" evidence="4">
    <location>
        <begin position="1006"/>
        <end position="1017"/>
    </location>
</feature>
<dbReference type="CDD" id="cd08521">
    <property type="entry name" value="C2A_SLP"/>
    <property type="match status" value="1"/>
</dbReference>
<sequence length="2649" mass="288236">MFPCVRSKRFKKLLVRLFRRLAALFREIQAASGEWMNEFVRPPDARRDDRALLPTVDIIKRTIRRSWTISNPTPRWSAMRASPDMRPYNSLPRRRDVADYPTLALHRGVGVETPTACGRRRSPRRTQSEEMYDERGGGGGGSPIRLGAATARRRSPKMMMMMMMNNADACSSEEGSSKEEDSPKAKRMLTPDALRKYDRFQAEKHVSFDSTASNARHAVLSENRPSTNRIPARRRQEDCSNSSEELTTVQHDRASNGAGVAADTAQEASGRPWEAAMAPDGDDYRLVFVSSSDGSSKEETSSSKDEDDNDSSSTASSFPIDECDWDYFEPGARPGAAAAAAAAAVVSWSPPVGSPSVCRRSGAAAADEPPIDSPASPDGVLHQHVPPDDRPATPLKGHDDPSSSRRLYVEQSCRTCGATSQFIPIPVPVPVPFPVPALWRLRVPPLGLRSYLAQAALAWTTLGAATPPPADNERYPLCEPPEVAVAVPVPPPDSDSSSEDGRRSYQVSGTERVSDEEGSVMEDDMTSSGGGTGGGTDSDSDAAGGGKTKRFSKIFVVNKNASNSSCTSGTDTSDDDTDTEMNCTVVLVNVKPIEEGADAECDNDNGVGGCERDATRSTELSEYLELSSPGLSDVSAESVNSSDLEQEKVLHGNYQGTIAGSKDKVVPDDSVDPGIPTNVHLSQYDVKLMTGNFLKEETLSFIEDCSTGPLENSTEEAFESQNHEDSNFYPFKSPNFDCTNQATPAYCAKEITKNFLEVERSTANVIANEEPLQYESNDIVDSESKFSTFSTVLEKVDESPEPKQNVSSDAIEEIVSTDNKSVSLLTSPDEPILDEKNVEMLDLSQEEGTVSSPVEKTSSTDNRRDVVPSLITLEELNHAIKSDFDEDNVEMLDLGQEDDTISGTVEKTSSTGSTKDVVPSLITLEELNHAMESDFDAEACVGSNLKEIDGTNHAIIEENGNETSTNVTQNDVVPSTSETNDPNESFENSTALEESPDLNQIDGDSIEEKNSTTDDHPTPSLISIDEIIATADKHSSDSGTTVAENPDSTDNSPTSPASFPAVARENSPDRTIAGTNSTAVDDGGTQRPLARHGPEIRSVEDRVRKRDSPPEGNRLDGTTRSSGTRPVVGEPSSGRYTSLVMITRDAPPRRHRVSVVTSETTTVTTSMTSKEGDDGEDAATEDVAASAGGVVVVRHTNGRETSDGTLDGYYANGMQDRRDGDGVRVVTGAETLSAFEEGLADDDSWVENLSHNDEEEEEDEDEDEFATNSGTEDSSSGDEVTLTCSAAAAAADREEDLRGYHRAAIDFTLHTIVEESCEESEPEPKQARPPPTDLEKYFFFDIGAAASEATSREDNCSETSSIYSEGMESIGFGDDAPNCVEDSAEPVELASSRLEKYFLSGFMGFAGERRDSDGSVGSDSEGRPSPEQRRKRLVRARGTGRSHSSSLDNLVDSTVSEQTIEAHASCEDPSSSDDEHSDNGSEKFDGQFDTIKRKKSKKPNKGTPVDESKNSGMDEDGCETPQPTEAQSNLVTAKNQQSRDSGFVGSCDDLVREQKDAGGAAPDVQTIAKPDLEDIKEEKKHEEKPVYSLSLPPTTSLTRKDSFNNWSSDEETNLMMCKMRQFFKTMVAKPSVTQNAPNATPHRAEIAATKRSKPPQLVYFENELTRLMKSVPGIRDDQVREIVEYLSSEDAWSDSYDSSDYTSSDLEATTSQQTALQRQISDSCKRIIDKFDAATVDDEGDEGDGGIADGSNKETAFVYQKLVASFGKMVDATPIATTAHNSPPLIAKVMHHIGGRLVALMHEVSSGESHAGGGGDSPKTKHYHRRLQHKISSASSTTTEDDSTEFRADESPYKHPSLPRSKSHDLLVHETRGGAGAQSGDAVEEKEASDCERFSWRGSFESALLASDSRNRLSLLDGSASGSALAIAAKRRSAGDLLFSHTKSLSREQLDRVRSCGSIGAEDAGRSCWARPNRRRSSVPDAASCGGSGGSADDEDGDGDAGGGRSTLPRSLMAGGVATTTTNSLPRLPTGGCYQKGAQSAMNAKSARYRPPGFGRLMAAAPKRAVSAPGLQPVHQRRGRRSQLCNVPDGEFRLGCLMGEIYGKIRGKFERAMRHETYHTFGTGIEQLDDEYCCCCCCGISAIFKTIFRRCCRGKSADDEEVDDLECALVDYVQEAKDCAPDDKRPVRIIVSKRELLDRRNLRNNAENGTEKKTENSENDEENANAESKEFEQIINDDNAPAENCSNTPEIQDEAGVVEAHSSPMLASSTPKTAPKSAKLSPASSSAGVRRTASKASQDWHNDDDFERLGHARSSLSTLGARSDSMASVYSGAGEGRYGTVAVRGQVEFGLQYDYKAGDLEIQIKQCKDLAPVDTKRNRSDPYVKVYLLPDKSKSGKRKTKVKKHTLNPAFDECLKFHTSLADLETRTLWLTVWHSDMFGRNDFLGEVAMTLENKVFDDPTPRWYQLQERTEPFEEVPTYRGDVIVCLKFVPPDMTLPKKGKRSRGALHVLVKEAKALSAVKANGTSDPFCKSYLLPDKGRSSKQKTPVAKRSVNPVWNHTFVYDDVTLQELSERCLELTVWDHDRLASNEFLGGVRFSLGTGKHHGKPADWMDSSGRELSLWKDMLEKPNFWVEGALSLRSTLETRCS</sequence>
<comment type="subcellular location">
    <subcellularLocation>
        <location evidence="1">Membrane</location>
    </subcellularLocation>
</comment>
<dbReference type="OrthoDB" id="195679at2759"/>
<feature type="compositionally biased region" description="Basic and acidic residues" evidence="4">
    <location>
        <begin position="295"/>
        <end position="304"/>
    </location>
</feature>
<feature type="compositionally biased region" description="Low complexity" evidence="4">
    <location>
        <begin position="1154"/>
        <end position="1169"/>
    </location>
</feature>
<feature type="compositionally biased region" description="Polar residues" evidence="4">
    <location>
        <begin position="961"/>
        <end position="992"/>
    </location>
</feature>